<feature type="chain" id="PRO_5002567960" description="Cutinase" evidence="3">
    <location>
        <begin position="17"/>
        <end position="296"/>
    </location>
</feature>
<dbReference type="Pfam" id="PF01083">
    <property type="entry name" value="Cutinase"/>
    <property type="match status" value="1"/>
</dbReference>
<dbReference type="GO" id="GO:0052689">
    <property type="term" value="F:carboxylic ester hydrolase activity"/>
    <property type="evidence" value="ECO:0007669"/>
    <property type="project" value="UniProtKB-ARBA"/>
</dbReference>
<dbReference type="Gene3D" id="3.40.50.1820">
    <property type="entry name" value="alpha/beta hydrolase"/>
    <property type="match status" value="1"/>
</dbReference>
<evidence type="ECO:0000313" key="4">
    <source>
        <dbReference type="EMBL" id="CRK46095.1"/>
    </source>
</evidence>
<evidence type="ECO:0008006" key="6">
    <source>
        <dbReference type="Google" id="ProtNLM"/>
    </source>
</evidence>
<dbReference type="InterPro" id="IPR029058">
    <property type="entry name" value="AB_hydrolase_fold"/>
</dbReference>
<dbReference type="SMART" id="SM01110">
    <property type="entry name" value="Cutinase"/>
    <property type="match status" value="1"/>
</dbReference>
<gene>
    <name evidence="4" type="ORF">BN1723_006874</name>
</gene>
<reference evidence="5" key="1">
    <citation type="submission" date="2015-05" db="EMBL/GenBank/DDBJ databases">
        <authorList>
            <person name="Fogelqvist Johan"/>
        </authorList>
    </citation>
    <scope>NUCLEOTIDE SEQUENCE [LARGE SCALE GENOMIC DNA]</scope>
</reference>
<keyword evidence="2" id="KW-1015">Disulfide bond</keyword>
<keyword evidence="3" id="KW-0732">Signal</keyword>
<dbReference type="Proteomes" id="UP000045706">
    <property type="component" value="Unassembled WGS sequence"/>
</dbReference>
<dbReference type="InterPro" id="IPR000675">
    <property type="entry name" value="Cutinase/axe"/>
</dbReference>
<name>A0A0G4NI13_VERLO</name>
<dbReference type="PANTHER" id="PTHR33630">
    <property type="entry name" value="CUTINASE RV1984C-RELATED-RELATED"/>
    <property type="match status" value="1"/>
</dbReference>
<dbReference type="EMBL" id="CVQI01035273">
    <property type="protein sequence ID" value="CRK46095.1"/>
    <property type="molecule type" value="Genomic_DNA"/>
</dbReference>
<organism evidence="4 5">
    <name type="scientific">Verticillium longisporum</name>
    <name type="common">Verticillium dahliae var. longisporum</name>
    <dbReference type="NCBI Taxonomy" id="100787"/>
    <lineage>
        <taxon>Eukaryota</taxon>
        <taxon>Fungi</taxon>
        <taxon>Dikarya</taxon>
        <taxon>Ascomycota</taxon>
        <taxon>Pezizomycotina</taxon>
        <taxon>Sordariomycetes</taxon>
        <taxon>Hypocreomycetidae</taxon>
        <taxon>Glomerellales</taxon>
        <taxon>Plectosphaerellaceae</taxon>
        <taxon>Verticillium</taxon>
    </lineage>
</organism>
<feature type="signal peptide" evidence="3">
    <location>
        <begin position="1"/>
        <end position="16"/>
    </location>
</feature>
<protein>
    <recommendedName>
        <fullName evidence="6">Cutinase</fullName>
    </recommendedName>
</protein>
<dbReference type="PANTHER" id="PTHR33630:SF13">
    <property type="entry name" value="ACETYLXYLAN ESTERASE"/>
    <property type="match status" value="1"/>
</dbReference>
<evidence type="ECO:0000256" key="2">
    <source>
        <dbReference type="ARBA" id="ARBA00023157"/>
    </source>
</evidence>
<evidence type="ECO:0000256" key="3">
    <source>
        <dbReference type="SAM" id="SignalP"/>
    </source>
</evidence>
<accession>A0A0G4NI13</accession>
<sequence length="296" mass="31289">MKSILALPYFIAGALAGGLDMRQSGDSISCPQLHILGAREPTAPAGFGSTQGVVQLLLDQFPSSTAEAINYPAEGGDAYGRSVTAGLRALLNQTQAVMTRCPETKFVLVGYSMGAQIIDDAMCGGPDPPSLITDMIPMSPEMGEKVVATLLITDMIPMSPEMGEKVVATLWMGNPRFFSPSPYSVGSAKLGGFAAREQGFVCATYAERIQSYCDERDPFCSKGSSDLTHQNYAYKYGSSALNFVKARVMADASEVDMVSNESTAAATEAESSAEGWARPRLVLSMVFGMGALGLAL</sequence>
<evidence type="ECO:0000256" key="1">
    <source>
        <dbReference type="ARBA" id="ARBA00022801"/>
    </source>
</evidence>
<keyword evidence="1" id="KW-0378">Hydrolase</keyword>
<proteinExistence type="predicted"/>
<dbReference type="AlphaFoldDB" id="A0A0G4NI13"/>
<evidence type="ECO:0000313" key="5">
    <source>
        <dbReference type="Proteomes" id="UP000045706"/>
    </source>
</evidence>
<dbReference type="SUPFAM" id="SSF53474">
    <property type="entry name" value="alpha/beta-Hydrolases"/>
    <property type="match status" value="1"/>
</dbReference>